<organism evidence="1 2">
    <name type="scientific">Candidatus Nealsonbacteria bacterium RIFCSPLOWO2_01_FULL_41_9</name>
    <dbReference type="NCBI Taxonomy" id="1801671"/>
    <lineage>
        <taxon>Bacteria</taxon>
        <taxon>Candidatus Nealsoniibacteriota</taxon>
    </lineage>
</organism>
<evidence type="ECO:0000313" key="2">
    <source>
        <dbReference type="Proteomes" id="UP000176406"/>
    </source>
</evidence>
<sequence length="122" mass="14130">MSFESAFQVLLILSSLAILGLVFRKLPVLAGLPLISEKGFDLKPVFLKLAEKIKALPFLKNFSFEMFLQKVLSKIRVLTMKTENQTFAWLSQLRKRAQDNHNKENDTYWEDLKKLKDKNSPT</sequence>
<dbReference type="Proteomes" id="UP000176406">
    <property type="component" value="Unassembled WGS sequence"/>
</dbReference>
<accession>A0A1G2EDF7</accession>
<name>A0A1G2EDF7_9BACT</name>
<proteinExistence type="predicted"/>
<gene>
    <name evidence="1" type="ORF">A3A08_02745</name>
</gene>
<comment type="caution">
    <text evidence="1">The sequence shown here is derived from an EMBL/GenBank/DDBJ whole genome shotgun (WGS) entry which is preliminary data.</text>
</comment>
<dbReference type="AlphaFoldDB" id="A0A1G2EDF7"/>
<reference evidence="1 2" key="1">
    <citation type="journal article" date="2016" name="Nat. Commun.">
        <title>Thousands of microbial genomes shed light on interconnected biogeochemical processes in an aquifer system.</title>
        <authorList>
            <person name="Anantharaman K."/>
            <person name="Brown C.T."/>
            <person name="Hug L.A."/>
            <person name="Sharon I."/>
            <person name="Castelle C.J."/>
            <person name="Probst A.J."/>
            <person name="Thomas B.C."/>
            <person name="Singh A."/>
            <person name="Wilkins M.J."/>
            <person name="Karaoz U."/>
            <person name="Brodie E.L."/>
            <person name="Williams K.H."/>
            <person name="Hubbard S.S."/>
            <person name="Banfield J.F."/>
        </authorList>
    </citation>
    <scope>NUCLEOTIDE SEQUENCE [LARGE SCALE GENOMIC DNA]</scope>
</reference>
<evidence type="ECO:0000313" key="1">
    <source>
        <dbReference type="EMBL" id="OGZ23836.1"/>
    </source>
</evidence>
<protein>
    <submittedName>
        <fullName evidence="1">Uncharacterized protein</fullName>
    </submittedName>
</protein>
<dbReference type="EMBL" id="MHMG01000006">
    <property type="protein sequence ID" value="OGZ23836.1"/>
    <property type="molecule type" value="Genomic_DNA"/>
</dbReference>